<comment type="caution">
    <text evidence="6">The sequence shown here is derived from an EMBL/GenBank/DDBJ whole genome shotgun (WGS) entry which is preliminary data.</text>
</comment>
<keyword evidence="7" id="KW-1185">Reference proteome</keyword>
<dbReference type="GO" id="GO:0051287">
    <property type="term" value="F:NAD binding"/>
    <property type="evidence" value="ECO:0007669"/>
    <property type="project" value="InterPro"/>
</dbReference>
<dbReference type="PANTHER" id="PTHR43580:SF2">
    <property type="entry name" value="CYTOKINE-LIKE NUCLEAR FACTOR N-PAC"/>
    <property type="match status" value="1"/>
</dbReference>
<dbReference type="InterPro" id="IPR006115">
    <property type="entry name" value="6PGDH_NADP-bd"/>
</dbReference>
<dbReference type="PIRSF" id="PIRSF000103">
    <property type="entry name" value="HIBADH"/>
    <property type="match status" value="1"/>
</dbReference>
<dbReference type="GO" id="GO:0016491">
    <property type="term" value="F:oxidoreductase activity"/>
    <property type="evidence" value="ECO:0007669"/>
    <property type="project" value="UniProtKB-KW"/>
</dbReference>
<evidence type="ECO:0000259" key="5">
    <source>
        <dbReference type="Pfam" id="PF14833"/>
    </source>
</evidence>
<dbReference type="Pfam" id="PF03446">
    <property type="entry name" value="NAD_binding_2"/>
    <property type="match status" value="1"/>
</dbReference>
<evidence type="ECO:0000313" key="7">
    <source>
        <dbReference type="Proteomes" id="UP000630528"/>
    </source>
</evidence>
<keyword evidence="2" id="KW-0520">NAD</keyword>
<dbReference type="Gene3D" id="3.40.50.720">
    <property type="entry name" value="NAD(P)-binding Rossmann-like Domain"/>
    <property type="match status" value="1"/>
</dbReference>
<organism evidence="6 7">
    <name type="scientific">Ramlibacter ginsenosidimutans</name>
    <dbReference type="NCBI Taxonomy" id="502333"/>
    <lineage>
        <taxon>Bacteria</taxon>
        <taxon>Pseudomonadati</taxon>
        <taxon>Pseudomonadota</taxon>
        <taxon>Betaproteobacteria</taxon>
        <taxon>Burkholderiales</taxon>
        <taxon>Comamonadaceae</taxon>
        <taxon>Ramlibacter</taxon>
    </lineage>
</organism>
<dbReference type="Gene3D" id="1.10.1040.10">
    <property type="entry name" value="N-(1-d-carboxylethyl)-l-norvaline Dehydrogenase, domain 2"/>
    <property type="match status" value="1"/>
</dbReference>
<sequence>MQIGFIGLGAMGSAMAGRLLAAGHEVHVWNRTPQRSEALRARGATVEATPAQAASRSQVVVTMVADDAALASVTFGDHGIAAGLANGAVHVGMSTVGVDAARDAAARHQAAGQRYVSVPVFGRPEAAAQGKLFLMAAGAQADLEAVSPVLDQLGQATRTIGPEPWQANLVKLLGNFMLMSMVETLAETGVVAERAGIAPATVVEALTGTIFNAPPYQNYGASIAAQRFRPAGFGLPLAQKDNRLLLAATDALGIPVPLASLLHDRFLAVRARGIGEGYDLSALAIGALADAGLRWNGQ</sequence>
<dbReference type="EMBL" id="JAEPWM010000005">
    <property type="protein sequence ID" value="MBK6007131.1"/>
    <property type="molecule type" value="Genomic_DNA"/>
</dbReference>
<dbReference type="PANTHER" id="PTHR43580">
    <property type="entry name" value="OXIDOREDUCTASE GLYR1-RELATED"/>
    <property type="match status" value="1"/>
</dbReference>
<feature type="active site" evidence="3">
    <location>
        <position position="171"/>
    </location>
</feature>
<protein>
    <submittedName>
        <fullName evidence="6">NAD(P)-dependent oxidoreductase</fullName>
    </submittedName>
</protein>
<gene>
    <name evidence="6" type="ORF">JJB11_13605</name>
</gene>
<feature type="domain" description="3-hydroxyisobutyrate dehydrogenase-like NAD-binding" evidence="5">
    <location>
        <begin position="167"/>
        <end position="283"/>
    </location>
</feature>
<dbReference type="InterPro" id="IPR008927">
    <property type="entry name" value="6-PGluconate_DH-like_C_sf"/>
</dbReference>
<dbReference type="InterPro" id="IPR002204">
    <property type="entry name" value="3-OH-isobutyrate_DH-rel_CS"/>
</dbReference>
<dbReference type="SUPFAM" id="SSF51735">
    <property type="entry name" value="NAD(P)-binding Rossmann-fold domains"/>
    <property type="match status" value="1"/>
</dbReference>
<evidence type="ECO:0000259" key="4">
    <source>
        <dbReference type="Pfam" id="PF03446"/>
    </source>
</evidence>
<evidence type="ECO:0000256" key="2">
    <source>
        <dbReference type="ARBA" id="ARBA00023027"/>
    </source>
</evidence>
<dbReference type="RefSeq" id="WP_201171979.1">
    <property type="nucleotide sequence ID" value="NZ_JAEPWM010000005.1"/>
</dbReference>
<dbReference type="Proteomes" id="UP000630528">
    <property type="component" value="Unassembled WGS sequence"/>
</dbReference>
<evidence type="ECO:0000313" key="6">
    <source>
        <dbReference type="EMBL" id="MBK6007131.1"/>
    </source>
</evidence>
<dbReference type="GO" id="GO:0050661">
    <property type="term" value="F:NADP binding"/>
    <property type="evidence" value="ECO:0007669"/>
    <property type="project" value="InterPro"/>
</dbReference>
<accession>A0A934WMY5</accession>
<dbReference type="InterPro" id="IPR013328">
    <property type="entry name" value="6PGD_dom2"/>
</dbReference>
<dbReference type="InterPro" id="IPR015815">
    <property type="entry name" value="HIBADH-related"/>
</dbReference>
<name>A0A934WMY5_9BURK</name>
<dbReference type="InterPro" id="IPR051265">
    <property type="entry name" value="HIBADH-related_NP60_sf"/>
</dbReference>
<dbReference type="PROSITE" id="PS00895">
    <property type="entry name" value="3_HYDROXYISOBUT_DH"/>
    <property type="match status" value="1"/>
</dbReference>
<dbReference type="SUPFAM" id="SSF48179">
    <property type="entry name" value="6-phosphogluconate dehydrogenase C-terminal domain-like"/>
    <property type="match status" value="1"/>
</dbReference>
<keyword evidence="1" id="KW-0560">Oxidoreductase</keyword>
<evidence type="ECO:0000256" key="1">
    <source>
        <dbReference type="ARBA" id="ARBA00023002"/>
    </source>
</evidence>
<dbReference type="InterPro" id="IPR036291">
    <property type="entry name" value="NAD(P)-bd_dom_sf"/>
</dbReference>
<dbReference type="Pfam" id="PF14833">
    <property type="entry name" value="NAD_binding_11"/>
    <property type="match status" value="1"/>
</dbReference>
<evidence type="ECO:0000256" key="3">
    <source>
        <dbReference type="PIRSR" id="PIRSR000103-1"/>
    </source>
</evidence>
<feature type="domain" description="6-phosphogluconate dehydrogenase NADP-binding" evidence="4">
    <location>
        <begin position="2"/>
        <end position="161"/>
    </location>
</feature>
<proteinExistence type="predicted"/>
<reference evidence="6" key="2">
    <citation type="submission" date="2021-01" db="EMBL/GenBank/DDBJ databases">
        <authorList>
            <person name="Kang M."/>
        </authorList>
    </citation>
    <scope>NUCLEOTIDE SEQUENCE</scope>
    <source>
        <strain evidence="6">KACC 17527</strain>
    </source>
</reference>
<dbReference type="InterPro" id="IPR029154">
    <property type="entry name" value="HIBADH-like_NADP-bd"/>
</dbReference>
<dbReference type="AlphaFoldDB" id="A0A934WMY5"/>
<dbReference type="GO" id="GO:0016054">
    <property type="term" value="P:organic acid catabolic process"/>
    <property type="evidence" value="ECO:0007669"/>
    <property type="project" value="UniProtKB-ARBA"/>
</dbReference>
<reference evidence="6" key="1">
    <citation type="journal article" date="2012" name="J. Microbiol. Biotechnol.">
        <title>Ramlibacter ginsenosidimutans sp. nov., with ginsenoside-converting activity.</title>
        <authorList>
            <person name="Wang L."/>
            <person name="An D.S."/>
            <person name="Kim S.G."/>
            <person name="Jin F.X."/>
            <person name="Kim S.C."/>
            <person name="Lee S.T."/>
            <person name="Im W.T."/>
        </authorList>
    </citation>
    <scope>NUCLEOTIDE SEQUENCE</scope>
    <source>
        <strain evidence="6">KACC 17527</strain>
    </source>
</reference>